<feature type="compositionally biased region" description="Low complexity" evidence="1">
    <location>
        <begin position="406"/>
        <end position="415"/>
    </location>
</feature>
<feature type="compositionally biased region" description="Polar residues" evidence="1">
    <location>
        <begin position="921"/>
        <end position="938"/>
    </location>
</feature>
<feature type="region of interest" description="Disordered" evidence="1">
    <location>
        <begin position="104"/>
        <end position="155"/>
    </location>
</feature>
<organism evidence="2 3">
    <name type="scientific">Collybia nuda</name>
    <dbReference type="NCBI Taxonomy" id="64659"/>
    <lineage>
        <taxon>Eukaryota</taxon>
        <taxon>Fungi</taxon>
        <taxon>Dikarya</taxon>
        <taxon>Basidiomycota</taxon>
        <taxon>Agaricomycotina</taxon>
        <taxon>Agaricomycetes</taxon>
        <taxon>Agaricomycetidae</taxon>
        <taxon>Agaricales</taxon>
        <taxon>Tricholomatineae</taxon>
        <taxon>Clitocybaceae</taxon>
        <taxon>Collybia</taxon>
    </lineage>
</organism>
<feature type="compositionally biased region" description="Polar residues" evidence="1">
    <location>
        <begin position="220"/>
        <end position="240"/>
    </location>
</feature>
<dbReference type="Proteomes" id="UP000807353">
    <property type="component" value="Unassembled WGS sequence"/>
</dbReference>
<feature type="compositionally biased region" description="Polar residues" evidence="1">
    <location>
        <begin position="474"/>
        <end position="488"/>
    </location>
</feature>
<reference evidence="2" key="1">
    <citation type="submission" date="2020-11" db="EMBL/GenBank/DDBJ databases">
        <authorList>
            <consortium name="DOE Joint Genome Institute"/>
            <person name="Ahrendt S."/>
            <person name="Riley R."/>
            <person name="Andreopoulos W."/>
            <person name="Labutti K."/>
            <person name="Pangilinan J."/>
            <person name="Ruiz-Duenas F.J."/>
            <person name="Barrasa J.M."/>
            <person name="Sanchez-Garcia M."/>
            <person name="Camarero S."/>
            <person name="Miyauchi S."/>
            <person name="Serrano A."/>
            <person name="Linde D."/>
            <person name="Babiker R."/>
            <person name="Drula E."/>
            <person name="Ayuso-Fernandez I."/>
            <person name="Pacheco R."/>
            <person name="Padilla G."/>
            <person name="Ferreira P."/>
            <person name="Barriuso J."/>
            <person name="Kellner H."/>
            <person name="Castanera R."/>
            <person name="Alfaro M."/>
            <person name="Ramirez L."/>
            <person name="Pisabarro A.G."/>
            <person name="Kuo A."/>
            <person name="Tritt A."/>
            <person name="Lipzen A."/>
            <person name="He G."/>
            <person name="Yan M."/>
            <person name="Ng V."/>
            <person name="Cullen D."/>
            <person name="Martin F."/>
            <person name="Rosso M.-N."/>
            <person name="Henrissat B."/>
            <person name="Hibbett D."/>
            <person name="Martinez A.T."/>
            <person name="Grigoriev I.V."/>
        </authorList>
    </citation>
    <scope>NUCLEOTIDE SEQUENCE</scope>
    <source>
        <strain evidence="2">CBS 247.69</strain>
    </source>
</reference>
<protein>
    <submittedName>
        <fullName evidence="2">Uncharacterized protein</fullName>
    </submittedName>
</protein>
<feature type="compositionally biased region" description="Polar residues" evidence="1">
    <location>
        <begin position="946"/>
        <end position="956"/>
    </location>
</feature>
<feature type="region of interest" description="Disordered" evidence="1">
    <location>
        <begin position="650"/>
        <end position="680"/>
    </location>
</feature>
<feature type="compositionally biased region" description="Polar residues" evidence="1">
    <location>
        <begin position="1064"/>
        <end position="1075"/>
    </location>
</feature>
<feature type="compositionally biased region" description="Polar residues" evidence="1">
    <location>
        <begin position="1148"/>
        <end position="1170"/>
    </location>
</feature>
<feature type="compositionally biased region" description="Basic and acidic residues" evidence="1">
    <location>
        <begin position="354"/>
        <end position="365"/>
    </location>
</feature>
<accession>A0A9P6CN47</accession>
<sequence length="1542" mass="166449">MHRFRKKSETRRSDQIPSSPSAEAVDEQEPFPQLPLSNDFRTSLILPDLSRRFTLLRSSSGDPVSFETLRSRLAEQRARGAPNQISEEEEDMILETLRGIRSKNTGPALRSQENVIEGDDSSVRQSVQSTSTLGSLAPSSLSSSPSGRSKRYSNNLFGSGRFRDYTYMRSVTKNGSTRTQSLTPTESSVSLRGNTSSIAESLRPVTPEGSGASSIQSSSNDKQLPRSTSLAAPNSASESGLSAAEYRVSKTLGPLGLKRASLALEEAIKEIEEEAEDEIVMPRSTPIPRVSSDHPPHAPESIRHSDISQSSVFEAGMAISSDKQVLNDTDERRASPVPSRILPGYIPGMPRPMTPRDFDPDDQRSHSTTPRATSPIAAAFIDTSVSTTPNSIPTGLLRRGSTSSQSRPSPLAYSPPASPLFLQRSTNGRYTPDDSNRDNYTEFDNPLNSSLLIRRRPASPLSNAPFQPMAVSSRPGTPSNITWTINANEHQKSSTHGRNDSWASDGGISSSDIHGALEGHTSGPRTLRSPALPDSPTLDAGNPINESNSFTLDNRPASKMSLTELGSPARAPRSVTPTQNPSRSPTSPNFSSNKRSSKQNTPSLFNLGPIPPLIFSPLANSSRSSLESAGSSYHSWDDYKDRYLNLFSDTDPQQPAWHDISASEQSSSATPGGSPDDDWDAEDIISRYAGLKKSDFVAIQEKLVTVASANTNHDRAPSAMRRRRPSTSQSNYSINGREHRVASPPPQAQPPASPVSATTKGDRDLKASALLNSVVDSIKSSRDQPPVLDTSRTSPTSPSGNDMSPTTRRNRDLAQALFGLEDTEQEKNTTAEHISSLNKVDVSPTITDLAAEDSRSPPPSKTPYQLSRNPSTPRIPQTSQEEAELAREVQQKMDAATLALKPPSQANPDPHGGSTSRKRINPNQISNPRLVSASTSVDTVPIPRTPSLSSANNSGPSRIGSRFKKLRGTLRAKSTLPNGDEVTPYPLGINSPPSVQTAHYDPEKLRVPGPPVAASATDSVRFKVPVPSPPASAGPGLKGFMARFRGKQRNTIDTSSDSEHRRSPQLSPPSTFSPSRSDKTFSKPLLTPITRDVVSASPTLRPDTPQTWLPSPIQDSGPGGSEALKQLFDAATNLGLDQAALDDLLARSPSTSSRSNEWTMLRRNNTTLRSGTDYPVDSSRPAPSLGRPSIDQSLHVTTPDSNPTNGRANMDVGQSQNDSVSTQPSERKVPEHVRRPREGQADNRATSTIIRRTIIFPSESKTSPIDLNSLMRKTSNRRKRASATSVSARSVQDRAPTPPPPRSPTSKRFSNGPSPPVPNLPTSVLSQSDNLLNVPSTSAGGPIEKSNSTYDSLYEMYAGESRATSSAANVPITSDTLQTQGDYLPTSETGPALELVEFANGETIWSIVNGLRDDDGESIYTGRASFASEYSTRETTEGGLQIFVKEHVRSSSKSSNASFLSRKKTLTGKQRPETKVFYSSSAQIGRLIENLSQGMEAGTFNFLPNRAPGHSASSSLSTNDLHWTVEERLEHMLGSMRTPEAS</sequence>
<feature type="region of interest" description="Disordered" evidence="1">
    <location>
        <begin position="321"/>
        <end position="605"/>
    </location>
</feature>
<feature type="compositionally biased region" description="Polar residues" evidence="1">
    <location>
        <begin position="862"/>
        <end position="880"/>
    </location>
</feature>
<feature type="compositionally biased region" description="Polar residues" evidence="1">
    <location>
        <begin position="172"/>
        <end position="199"/>
    </location>
</feature>
<feature type="region of interest" description="Disordered" evidence="1">
    <location>
        <begin position="172"/>
        <end position="241"/>
    </location>
</feature>
<feature type="compositionally biased region" description="Polar residues" evidence="1">
    <location>
        <begin position="1320"/>
        <end position="1345"/>
    </location>
</feature>
<feature type="region of interest" description="Disordered" evidence="1">
    <location>
        <begin position="1147"/>
        <end position="1345"/>
    </location>
</feature>
<feature type="compositionally biased region" description="Polar residues" evidence="1">
    <location>
        <begin position="383"/>
        <end position="393"/>
    </location>
</feature>
<feature type="compositionally biased region" description="Pro residues" evidence="1">
    <location>
        <begin position="743"/>
        <end position="753"/>
    </location>
</feature>
<feature type="region of interest" description="Disordered" evidence="1">
    <location>
        <begin position="849"/>
        <end position="1014"/>
    </location>
</feature>
<feature type="compositionally biased region" description="Basic and acidic residues" evidence="1">
    <location>
        <begin position="291"/>
        <end position="306"/>
    </location>
</feature>
<feature type="compositionally biased region" description="Low complexity" evidence="1">
    <location>
        <begin position="504"/>
        <end position="513"/>
    </location>
</feature>
<feature type="region of interest" description="Disordered" evidence="1">
    <location>
        <begin position="1048"/>
        <end position="1123"/>
    </location>
</feature>
<proteinExistence type="predicted"/>
<feature type="compositionally biased region" description="Basic and acidic residues" evidence="1">
    <location>
        <begin position="431"/>
        <end position="440"/>
    </location>
</feature>
<feature type="region of interest" description="Disordered" evidence="1">
    <location>
        <begin position="709"/>
        <end position="761"/>
    </location>
</feature>
<feature type="compositionally biased region" description="Basic residues" evidence="1">
    <location>
        <begin position="961"/>
        <end position="970"/>
    </location>
</feature>
<keyword evidence="3" id="KW-1185">Reference proteome</keyword>
<gene>
    <name evidence="2" type="ORF">BDZ94DRAFT_1233950</name>
</gene>
<dbReference type="EMBL" id="MU150242">
    <property type="protein sequence ID" value="KAF9466343.1"/>
    <property type="molecule type" value="Genomic_DNA"/>
</dbReference>
<evidence type="ECO:0000313" key="3">
    <source>
        <dbReference type="Proteomes" id="UP000807353"/>
    </source>
</evidence>
<evidence type="ECO:0000313" key="2">
    <source>
        <dbReference type="EMBL" id="KAF9466343.1"/>
    </source>
</evidence>
<feature type="region of interest" description="Disordered" evidence="1">
    <location>
        <begin position="776"/>
        <end position="808"/>
    </location>
</feature>
<feature type="region of interest" description="Disordered" evidence="1">
    <location>
        <begin position="1"/>
        <end position="39"/>
    </location>
</feature>
<feature type="compositionally biased region" description="Polar residues" evidence="1">
    <location>
        <begin position="662"/>
        <end position="671"/>
    </location>
</feature>
<feature type="compositionally biased region" description="Polar residues" evidence="1">
    <location>
        <begin position="575"/>
        <end position="604"/>
    </location>
</feature>
<feature type="compositionally biased region" description="Polar residues" evidence="1">
    <location>
        <begin position="1190"/>
        <end position="1224"/>
    </location>
</feature>
<dbReference type="OrthoDB" id="3259825at2759"/>
<comment type="caution">
    <text evidence="2">The sequence shown here is derived from an EMBL/GenBank/DDBJ whole genome shotgun (WGS) entry which is preliminary data.</text>
</comment>
<evidence type="ECO:0000256" key="1">
    <source>
        <dbReference type="SAM" id="MobiDB-lite"/>
    </source>
</evidence>
<feature type="compositionally biased region" description="Polar residues" evidence="1">
    <location>
        <begin position="790"/>
        <end position="807"/>
    </location>
</feature>
<name>A0A9P6CN47_9AGAR</name>
<feature type="compositionally biased region" description="Low complexity" evidence="1">
    <location>
        <begin position="123"/>
        <end position="147"/>
    </location>
</feature>
<feature type="compositionally biased region" description="Basic and acidic residues" evidence="1">
    <location>
        <begin position="1225"/>
        <end position="1241"/>
    </location>
</feature>
<feature type="region of interest" description="Disordered" evidence="1">
    <location>
        <begin position="288"/>
        <end position="308"/>
    </location>
</feature>
<feature type="compositionally biased region" description="Low complexity" evidence="1">
    <location>
        <begin position="210"/>
        <end position="219"/>
    </location>
</feature>